<proteinExistence type="predicted"/>
<dbReference type="OrthoDB" id="2665147at2"/>
<sequence length="116" mass="12580">MLEIQAAHVRGVEQINGRACAEVEVIPFDSNMGSFTVYVAKVPNGGYEIVETRTYQTSNQDSGAYDNNMGQVLSASFGEEMAGIDFGAEWQAKAYFLDNLLGCAEVCNALDKQLGE</sequence>
<dbReference type="RefSeq" id="WP_085497486.1">
    <property type="nucleotide sequence ID" value="NZ_FXAZ01000007.1"/>
</dbReference>
<organism evidence="1 2">
    <name type="scientific">Paenibacillus aquistagni</name>
    <dbReference type="NCBI Taxonomy" id="1852522"/>
    <lineage>
        <taxon>Bacteria</taxon>
        <taxon>Bacillati</taxon>
        <taxon>Bacillota</taxon>
        <taxon>Bacilli</taxon>
        <taxon>Bacillales</taxon>
        <taxon>Paenibacillaceae</taxon>
        <taxon>Paenibacillus</taxon>
    </lineage>
</organism>
<dbReference type="EMBL" id="FXAZ01000007">
    <property type="protein sequence ID" value="SMG56309.1"/>
    <property type="molecule type" value="Genomic_DNA"/>
</dbReference>
<reference evidence="1 2" key="1">
    <citation type="submission" date="2017-04" db="EMBL/GenBank/DDBJ databases">
        <authorList>
            <person name="Afonso C.L."/>
            <person name="Miller P.J."/>
            <person name="Scott M.A."/>
            <person name="Spackman E."/>
            <person name="Goraichik I."/>
            <person name="Dimitrov K.M."/>
            <person name="Suarez D.L."/>
            <person name="Swayne D.E."/>
        </authorList>
    </citation>
    <scope>NUCLEOTIDE SEQUENCE [LARGE SCALE GENOMIC DNA]</scope>
    <source>
        <strain evidence="1 2">11</strain>
    </source>
</reference>
<name>A0A1X7LT57_9BACL</name>
<protein>
    <submittedName>
        <fullName evidence="1">Uncharacterized protein</fullName>
    </submittedName>
</protein>
<evidence type="ECO:0000313" key="1">
    <source>
        <dbReference type="EMBL" id="SMG56309.1"/>
    </source>
</evidence>
<evidence type="ECO:0000313" key="2">
    <source>
        <dbReference type="Proteomes" id="UP000193834"/>
    </source>
</evidence>
<gene>
    <name evidence="1" type="ORF">SAMN06295960_4101</name>
</gene>
<dbReference type="AlphaFoldDB" id="A0A1X7LT57"/>
<dbReference type="Proteomes" id="UP000193834">
    <property type="component" value="Unassembled WGS sequence"/>
</dbReference>
<dbReference type="STRING" id="1852522.SAMN06295960_4101"/>
<keyword evidence="2" id="KW-1185">Reference proteome</keyword>
<accession>A0A1X7LT57</accession>